<dbReference type="InterPro" id="IPR013187">
    <property type="entry name" value="F-box-assoc_dom_typ3"/>
</dbReference>
<dbReference type="InterPro" id="IPR017451">
    <property type="entry name" value="F-box-assoc_interact_dom"/>
</dbReference>
<dbReference type="InterPro" id="IPR050796">
    <property type="entry name" value="SCF_F-box_component"/>
</dbReference>
<name>A0A1R3G4F4_COCAP</name>
<dbReference type="SUPFAM" id="SSF81383">
    <property type="entry name" value="F-box domain"/>
    <property type="match status" value="1"/>
</dbReference>
<organism evidence="2 3">
    <name type="scientific">Corchorus capsularis</name>
    <name type="common">Jute</name>
    <dbReference type="NCBI Taxonomy" id="210143"/>
    <lineage>
        <taxon>Eukaryota</taxon>
        <taxon>Viridiplantae</taxon>
        <taxon>Streptophyta</taxon>
        <taxon>Embryophyta</taxon>
        <taxon>Tracheophyta</taxon>
        <taxon>Spermatophyta</taxon>
        <taxon>Magnoliopsida</taxon>
        <taxon>eudicotyledons</taxon>
        <taxon>Gunneridae</taxon>
        <taxon>Pentapetalae</taxon>
        <taxon>rosids</taxon>
        <taxon>malvids</taxon>
        <taxon>Malvales</taxon>
        <taxon>Malvaceae</taxon>
        <taxon>Grewioideae</taxon>
        <taxon>Apeibeae</taxon>
        <taxon>Corchorus</taxon>
    </lineage>
</organism>
<dbReference type="InterPro" id="IPR036047">
    <property type="entry name" value="F-box-like_dom_sf"/>
</dbReference>
<dbReference type="Pfam" id="PF12937">
    <property type="entry name" value="F-box-like"/>
    <property type="match status" value="1"/>
</dbReference>
<dbReference type="NCBIfam" id="TIGR01640">
    <property type="entry name" value="F_box_assoc_1"/>
    <property type="match status" value="1"/>
</dbReference>
<evidence type="ECO:0000313" key="2">
    <source>
        <dbReference type="EMBL" id="OMO52962.1"/>
    </source>
</evidence>
<dbReference type="Gramene" id="OMO52962">
    <property type="protein sequence ID" value="OMO52962"/>
    <property type="gene ID" value="CCACVL1_28970"/>
</dbReference>
<feature type="domain" description="F-box" evidence="1">
    <location>
        <begin position="1"/>
        <end position="44"/>
    </location>
</feature>
<dbReference type="STRING" id="210143.A0A1R3G4F4"/>
<dbReference type="PANTHER" id="PTHR31672">
    <property type="entry name" value="BNACNNG10540D PROTEIN"/>
    <property type="match status" value="1"/>
</dbReference>
<gene>
    <name evidence="2" type="ORF">CCACVL1_28970</name>
</gene>
<dbReference type="OMA" id="IHICNPL"/>
<evidence type="ECO:0000259" key="1">
    <source>
        <dbReference type="PROSITE" id="PS50181"/>
    </source>
</evidence>
<dbReference type="Pfam" id="PF08268">
    <property type="entry name" value="FBA_3"/>
    <property type="match status" value="1"/>
</dbReference>
<dbReference type="PANTHER" id="PTHR31672:SF13">
    <property type="entry name" value="F-BOX PROTEIN CPR30-LIKE"/>
    <property type="match status" value="1"/>
</dbReference>
<comment type="caution">
    <text evidence="2">The sequence shown here is derived from an EMBL/GenBank/DDBJ whole genome shotgun (WGS) entry which is preliminary data.</text>
</comment>
<dbReference type="PROSITE" id="PS50181">
    <property type="entry name" value="FBOX"/>
    <property type="match status" value="1"/>
</dbReference>
<sequence>MKRLPPEIVLDILSRLPITSLVKSKTVCRAWRRIIQSSLLAEKHVSHASEYDPGVLFQSHWPIKNQYFFVDFASYIEEKREEKRNLKQIHVSTMHANLVGSCNGLLCFYNAAQIHICNPLTNYSMELPKLLKDPGEKGTLGFGFSPTTKEYKVVEIVYPRKRPRPRLRGNPNLAADQNSNQGEVRVLTIGDSSWRSIGKVPYQCIQQPSQVLVNARLHWISQLGKPYIDDNIVSFDLATEHFQEVPKPVCESLNKCHYELLVLQGHLAAAASDTTGGLEMWVMKEYNVKESWVKQFSIEGHLPRILQRINAREPFPRSFFRVICRFRNGKVLLEHRSQALIIYDPVQDRYKDLIFPEAPNWFKMFVHVGSLISI</sequence>
<protein>
    <recommendedName>
        <fullName evidence="1">F-box domain-containing protein</fullName>
    </recommendedName>
</protein>
<dbReference type="SMART" id="SM00256">
    <property type="entry name" value="FBOX"/>
    <property type="match status" value="1"/>
</dbReference>
<proteinExistence type="predicted"/>
<dbReference type="Gene3D" id="1.20.1280.50">
    <property type="match status" value="1"/>
</dbReference>
<dbReference type="EMBL" id="AWWV01015366">
    <property type="protein sequence ID" value="OMO52962.1"/>
    <property type="molecule type" value="Genomic_DNA"/>
</dbReference>
<evidence type="ECO:0000313" key="3">
    <source>
        <dbReference type="Proteomes" id="UP000188268"/>
    </source>
</evidence>
<dbReference type="InterPro" id="IPR001810">
    <property type="entry name" value="F-box_dom"/>
</dbReference>
<dbReference type="AlphaFoldDB" id="A0A1R3G4F4"/>
<dbReference type="OrthoDB" id="1894463at2759"/>
<dbReference type="Proteomes" id="UP000188268">
    <property type="component" value="Unassembled WGS sequence"/>
</dbReference>
<accession>A0A1R3G4F4</accession>
<keyword evidence="3" id="KW-1185">Reference proteome</keyword>
<reference evidence="2 3" key="1">
    <citation type="submission" date="2013-09" db="EMBL/GenBank/DDBJ databases">
        <title>Corchorus capsularis genome sequencing.</title>
        <authorList>
            <person name="Alam M."/>
            <person name="Haque M.S."/>
            <person name="Islam M.S."/>
            <person name="Emdad E.M."/>
            <person name="Islam M.M."/>
            <person name="Ahmed B."/>
            <person name="Halim A."/>
            <person name="Hossen Q.M.M."/>
            <person name="Hossain M.Z."/>
            <person name="Ahmed R."/>
            <person name="Khan M.M."/>
            <person name="Islam R."/>
            <person name="Rashid M.M."/>
            <person name="Khan S.A."/>
            <person name="Rahman M.S."/>
            <person name="Alam M."/>
        </authorList>
    </citation>
    <scope>NUCLEOTIDE SEQUENCE [LARGE SCALE GENOMIC DNA]</scope>
    <source>
        <strain evidence="3">cv. CVL-1</strain>
        <tissue evidence="2">Whole seedling</tissue>
    </source>
</reference>